<gene>
    <name evidence="1" type="ORF">CLODIP_2_CD09738</name>
</gene>
<proteinExistence type="predicted"/>
<name>A0A8S1DXM8_9INSE</name>
<keyword evidence="2" id="KW-1185">Reference proteome</keyword>
<dbReference type="AlphaFoldDB" id="A0A8S1DXM8"/>
<accession>A0A8S1DXM8</accession>
<dbReference type="EMBL" id="CADEPI010000284">
    <property type="protein sequence ID" value="CAB3382794.1"/>
    <property type="molecule type" value="Genomic_DNA"/>
</dbReference>
<reference evidence="1 2" key="1">
    <citation type="submission" date="2020-04" db="EMBL/GenBank/DDBJ databases">
        <authorList>
            <person name="Alioto T."/>
            <person name="Alioto T."/>
            <person name="Gomez Garrido J."/>
        </authorList>
    </citation>
    <scope>NUCLEOTIDE SEQUENCE [LARGE SCALE GENOMIC DNA]</scope>
</reference>
<evidence type="ECO:0000313" key="2">
    <source>
        <dbReference type="Proteomes" id="UP000494165"/>
    </source>
</evidence>
<comment type="caution">
    <text evidence="1">The sequence shown here is derived from an EMBL/GenBank/DDBJ whole genome shotgun (WGS) entry which is preliminary data.</text>
</comment>
<evidence type="ECO:0000313" key="1">
    <source>
        <dbReference type="EMBL" id="CAB3382794.1"/>
    </source>
</evidence>
<dbReference type="Proteomes" id="UP000494165">
    <property type="component" value="Unassembled WGS sequence"/>
</dbReference>
<organism evidence="1 2">
    <name type="scientific">Cloeon dipterum</name>
    <dbReference type="NCBI Taxonomy" id="197152"/>
    <lineage>
        <taxon>Eukaryota</taxon>
        <taxon>Metazoa</taxon>
        <taxon>Ecdysozoa</taxon>
        <taxon>Arthropoda</taxon>
        <taxon>Hexapoda</taxon>
        <taxon>Insecta</taxon>
        <taxon>Pterygota</taxon>
        <taxon>Palaeoptera</taxon>
        <taxon>Ephemeroptera</taxon>
        <taxon>Pisciforma</taxon>
        <taxon>Baetidae</taxon>
        <taxon>Cloeon</taxon>
    </lineage>
</organism>
<protein>
    <submittedName>
        <fullName evidence="1">Uncharacterized protein</fullName>
    </submittedName>
</protein>
<sequence>MDTMPTWIDYRTKYLKSDRTDAQLSGYNWWTNVTICLARTLHQGCYVPGFALDGVGYFVSKEKQPFEDNNFQVLVEPKIEINHYSKFADGIVVDDLVAESEQIKFGGFVIEEMRYCGMVEGRQTCYINFFGMKLKMIMFGCQDSSIERNGSIEQTDTMLTWIDYHTQYLNSGRIDAELCGFDANMNLEIYLARTLHQGYYVPGFALNGVGYFVSREWQLFPERNFQVLVEAEYIEFDSCSELANGIVVDDLVAESEQIKIGSFEIDGVRYCGLVDGQYSVCIINFFGILSMKQVPEFEVFVRR</sequence>